<dbReference type="EMBL" id="VIEB01000938">
    <property type="protein sequence ID" value="TQD77867.1"/>
    <property type="molecule type" value="Genomic_DNA"/>
</dbReference>
<comment type="caution">
    <text evidence="1">The sequence shown here is derived from an EMBL/GenBank/DDBJ whole genome shotgun (WGS) entry which is preliminary data.</text>
</comment>
<evidence type="ECO:0000313" key="2">
    <source>
        <dbReference type="Proteomes" id="UP000315295"/>
    </source>
</evidence>
<reference evidence="1 2" key="1">
    <citation type="journal article" date="2019" name="G3 (Bethesda)">
        <title>Sequencing of a Wild Apple (Malus baccata) Genome Unravels the Differences Between Cultivated and Wild Apple Species Regarding Disease Resistance and Cold Tolerance.</title>
        <authorList>
            <person name="Chen X."/>
        </authorList>
    </citation>
    <scope>NUCLEOTIDE SEQUENCE [LARGE SCALE GENOMIC DNA]</scope>
    <source>
        <strain evidence="2">cv. Shandingzi</strain>
        <tissue evidence="1">Leaves</tissue>
    </source>
</reference>
<organism evidence="1 2">
    <name type="scientific">Malus baccata</name>
    <name type="common">Siberian crab apple</name>
    <name type="synonym">Pyrus baccata</name>
    <dbReference type="NCBI Taxonomy" id="106549"/>
    <lineage>
        <taxon>Eukaryota</taxon>
        <taxon>Viridiplantae</taxon>
        <taxon>Streptophyta</taxon>
        <taxon>Embryophyta</taxon>
        <taxon>Tracheophyta</taxon>
        <taxon>Spermatophyta</taxon>
        <taxon>Magnoliopsida</taxon>
        <taxon>eudicotyledons</taxon>
        <taxon>Gunneridae</taxon>
        <taxon>Pentapetalae</taxon>
        <taxon>rosids</taxon>
        <taxon>fabids</taxon>
        <taxon>Rosales</taxon>
        <taxon>Rosaceae</taxon>
        <taxon>Amygdaloideae</taxon>
        <taxon>Maleae</taxon>
        <taxon>Malus</taxon>
    </lineage>
</organism>
<name>A0A540KUJ6_MALBA</name>
<gene>
    <name evidence="1" type="ORF">C1H46_036592</name>
</gene>
<dbReference type="AlphaFoldDB" id="A0A540KUJ6"/>
<evidence type="ECO:0000313" key="1">
    <source>
        <dbReference type="EMBL" id="TQD77867.1"/>
    </source>
</evidence>
<accession>A0A540KUJ6</accession>
<protein>
    <submittedName>
        <fullName evidence="1">Uncharacterized protein</fullName>
    </submittedName>
</protein>
<sequence>MEDKNKEHSMIDADLNNLRQHFQFAHAIAVAIGNNCPTAEWRYWKDVPKNAKKAVKNELLCKYTLDDEPNELLMKLMDDVLEGGYNRWRYDVLQTGPGPSKK</sequence>
<proteinExistence type="predicted"/>
<keyword evidence="2" id="KW-1185">Reference proteome</keyword>
<dbReference type="Proteomes" id="UP000315295">
    <property type="component" value="Unassembled WGS sequence"/>
</dbReference>